<evidence type="ECO:0000313" key="5">
    <source>
        <dbReference type="Proteomes" id="UP001183881"/>
    </source>
</evidence>
<evidence type="ECO:0000313" key="4">
    <source>
        <dbReference type="EMBL" id="MDT0395137.1"/>
    </source>
</evidence>
<gene>
    <name evidence="4" type="ORF">RM705_10550</name>
</gene>
<name>A0ABU2PTG2_9ACTN</name>
<dbReference type="Pfam" id="PF20028">
    <property type="entry name" value="VMAP-C"/>
    <property type="match status" value="1"/>
</dbReference>
<dbReference type="Proteomes" id="UP001183881">
    <property type="component" value="Unassembled WGS sequence"/>
</dbReference>
<comment type="caution">
    <text evidence="4">The sequence shown here is derived from an EMBL/GenBank/DDBJ whole genome shotgun (WGS) entry which is preliminary data.</text>
</comment>
<accession>A0ABU2PTG2</accession>
<dbReference type="InterPro" id="IPR045555">
    <property type="entry name" value="VMAP-M0"/>
</dbReference>
<dbReference type="EMBL" id="JAVRFA010000009">
    <property type="protein sequence ID" value="MDT0395137.1"/>
    <property type="molecule type" value="Genomic_DNA"/>
</dbReference>
<reference evidence="5" key="1">
    <citation type="submission" date="2023-07" db="EMBL/GenBank/DDBJ databases">
        <title>30 novel species of actinomycetes from the DSMZ collection.</title>
        <authorList>
            <person name="Nouioui I."/>
        </authorList>
    </citation>
    <scope>NUCLEOTIDE SEQUENCE [LARGE SCALE GENOMIC DNA]</scope>
    <source>
        <strain evidence="5">DSM 41636</strain>
    </source>
</reference>
<sequence length="513" mass="55677">METASGWDGVGHAPGRDLLFRLTEALCGLSCLEDQAGRSYFAGMLSEELNQHVDLRGAKLREDVVALVRAALSVREGERILVDVVRVFEGAPAAAAFEDLLSPGETHTDPLPGPVDHQDLDTACALLRTVQGALPAGALRNVLASDLHLDLPPGLSPVQLFTYATELNVQPDGLPPAVLLIEHAAELTPSPDRRLALREWASGWARRAGLLAALERRRAERAETTADPTIPRCLVVAVEPARDGSDDVVVRPWLNTVPGRWQPRAAEPETTSLDRLGQAVERVLRQVVRLAPAPNAQPPALSGRTPPYVEFVLPYDLLNHDMAGLTVSSVDGRPEPLGLKYGVHLRSLERMRADDLLVRAQWLERWETLRSGGIGVHGWRTSDRTGPDAWQAALASEPSRTAAVLDAPDGGASTEAVKAAIAEGLGLAVWDRRGEFSEERREVVTAVFSSVPTPTQIPLAIHRLRRTAGLDVAGPLLLGRHIAFLWDDPHRLVDIQTADDYGFDDHDSEEDGL</sequence>
<protein>
    <submittedName>
        <fullName evidence="4">Uncharacterized protein</fullName>
    </submittedName>
</protein>
<dbReference type="InterPro" id="IPR045450">
    <property type="entry name" value="VMAP_C"/>
</dbReference>
<evidence type="ECO:0000259" key="3">
    <source>
        <dbReference type="Pfam" id="PF20028"/>
    </source>
</evidence>
<evidence type="ECO:0000259" key="1">
    <source>
        <dbReference type="Pfam" id="PF19916"/>
    </source>
</evidence>
<dbReference type="RefSeq" id="WP_311643221.1">
    <property type="nucleotide sequence ID" value="NZ_JAVRFA010000009.1"/>
</dbReference>
<feature type="domain" description="Effector-associated" evidence="2">
    <location>
        <begin position="24"/>
        <end position="101"/>
    </location>
</feature>
<dbReference type="Pfam" id="PF19956">
    <property type="entry name" value="EAD2"/>
    <property type="match status" value="1"/>
</dbReference>
<dbReference type="Pfam" id="PF19916">
    <property type="entry name" value="VMAP-M0"/>
    <property type="match status" value="1"/>
</dbReference>
<feature type="domain" description="vWA-MoxR associated protein middle region 0" evidence="1">
    <location>
        <begin position="116"/>
        <end position="219"/>
    </location>
</feature>
<organism evidence="4 5">
    <name type="scientific">Streptomyces edwardsiae</name>
    <dbReference type="NCBI Taxonomy" id="3075527"/>
    <lineage>
        <taxon>Bacteria</taxon>
        <taxon>Bacillati</taxon>
        <taxon>Actinomycetota</taxon>
        <taxon>Actinomycetes</taxon>
        <taxon>Kitasatosporales</taxon>
        <taxon>Streptomycetaceae</taxon>
        <taxon>Streptomyces</taxon>
    </lineage>
</organism>
<proteinExistence type="predicted"/>
<dbReference type="InterPro" id="IPR045431">
    <property type="entry name" value="EAD2"/>
</dbReference>
<feature type="domain" description="vWA-MoxR associated protein C-terminal" evidence="3">
    <location>
        <begin position="248"/>
        <end position="489"/>
    </location>
</feature>
<keyword evidence="5" id="KW-1185">Reference proteome</keyword>
<evidence type="ECO:0000259" key="2">
    <source>
        <dbReference type="Pfam" id="PF19956"/>
    </source>
</evidence>